<accession>A0A6V7P8K2</accession>
<dbReference type="AlphaFoldDB" id="A0A6V7P8K2"/>
<dbReference type="InterPro" id="IPR026960">
    <property type="entry name" value="RVT-Znf"/>
</dbReference>
<gene>
    <name evidence="2" type="ORF">CB5_LOCUS10199</name>
</gene>
<feature type="domain" description="Reverse transcriptase zinc-binding" evidence="1">
    <location>
        <begin position="21"/>
        <end position="103"/>
    </location>
</feature>
<name>A0A6V7P8K2_ANACO</name>
<evidence type="ECO:0000259" key="1">
    <source>
        <dbReference type="Pfam" id="PF13966"/>
    </source>
</evidence>
<reference evidence="2" key="1">
    <citation type="submission" date="2020-07" db="EMBL/GenBank/DDBJ databases">
        <authorList>
            <person name="Lin J."/>
        </authorList>
    </citation>
    <scope>NUCLEOTIDE SEQUENCE</scope>
</reference>
<sequence>MPLLIRDRTVLYWRWSTDGRFTVKSAYSALRDGGTKDARTSRIWSLRLSLKVKVFCWLLLKKRLLTADNLVKRELTDNTKCMLCGLEEETVNHLFTQCIITRFLMVTTQEDVQLGDLGEEVPQVWDRWVGRTRTHPIATGLTGIIACWWVSWESRNKAIFGTTQSDPSVGIYKIKQLTDLWRKLSPVE</sequence>
<evidence type="ECO:0000313" key="2">
    <source>
        <dbReference type="EMBL" id="CAD1826988.1"/>
    </source>
</evidence>
<dbReference type="Pfam" id="PF13966">
    <property type="entry name" value="zf-RVT"/>
    <property type="match status" value="1"/>
</dbReference>
<proteinExistence type="predicted"/>
<dbReference type="EMBL" id="LR862146">
    <property type="protein sequence ID" value="CAD1826988.1"/>
    <property type="molecule type" value="Genomic_DNA"/>
</dbReference>
<organism evidence="2">
    <name type="scientific">Ananas comosus var. bracteatus</name>
    <name type="common">red pineapple</name>
    <dbReference type="NCBI Taxonomy" id="296719"/>
    <lineage>
        <taxon>Eukaryota</taxon>
        <taxon>Viridiplantae</taxon>
        <taxon>Streptophyta</taxon>
        <taxon>Embryophyta</taxon>
        <taxon>Tracheophyta</taxon>
        <taxon>Spermatophyta</taxon>
        <taxon>Magnoliopsida</taxon>
        <taxon>Liliopsida</taxon>
        <taxon>Poales</taxon>
        <taxon>Bromeliaceae</taxon>
        <taxon>Bromelioideae</taxon>
        <taxon>Ananas</taxon>
    </lineage>
</organism>
<protein>
    <recommendedName>
        <fullName evidence="1">Reverse transcriptase zinc-binding domain-containing protein</fullName>
    </recommendedName>
</protein>